<dbReference type="OrthoDB" id="5125954at2"/>
<evidence type="ECO:0000256" key="1">
    <source>
        <dbReference type="SAM" id="MobiDB-lite"/>
    </source>
</evidence>
<evidence type="ECO:0000256" key="2">
    <source>
        <dbReference type="SAM" id="Phobius"/>
    </source>
</evidence>
<feature type="compositionally biased region" description="Low complexity" evidence="1">
    <location>
        <begin position="144"/>
        <end position="159"/>
    </location>
</feature>
<evidence type="ECO:0000313" key="3">
    <source>
        <dbReference type="EMBL" id="TFD94061.1"/>
    </source>
</evidence>
<feature type="compositionally biased region" description="Basic and acidic residues" evidence="1">
    <location>
        <begin position="14"/>
        <end position="25"/>
    </location>
</feature>
<dbReference type="Proteomes" id="UP000298468">
    <property type="component" value="Unassembled WGS sequence"/>
</dbReference>
<gene>
    <name evidence="3" type="ORF">E3T61_03445</name>
</gene>
<keyword evidence="2" id="KW-0812">Transmembrane</keyword>
<evidence type="ECO:0000313" key="4">
    <source>
        <dbReference type="Proteomes" id="UP000298468"/>
    </source>
</evidence>
<feature type="region of interest" description="Disordered" evidence="1">
    <location>
        <begin position="1"/>
        <end position="186"/>
    </location>
</feature>
<keyword evidence="4" id="KW-1185">Reference proteome</keyword>
<feature type="compositionally biased region" description="Low complexity" evidence="1">
    <location>
        <begin position="54"/>
        <end position="64"/>
    </location>
</feature>
<feature type="transmembrane region" description="Helical" evidence="2">
    <location>
        <begin position="318"/>
        <end position="340"/>
    </location>
</feature>
<feature type="region of interest" description="Disordered" evidence="1">
    <location>
        <begin position="290"/>
        <end position="309"/>
    </location>
</feature>
<name>A0A4R9BY68_9MICO</name>
<sequence length="343" mass="35231">MTLGNSPQPLTRRQLRELAREHEPAVGESADAPEPSTGVSAAAAPATPTPAAPTPAAATPAQATEEPHHSRHTSPPVERPASVRPSAAPAPLPIPDALTPAAPSSDAPTPEAPVDADSGRTLTRRELRALQAASSASVDDDTSAQDQVAPAPVSAPRSAGTDPQRPDAAADSTSLHPPIGHWSVDREDDSHIETIGRRDDATFDDLVGRGVGAGGIPTTTNALILPSIPRQGPGGPITSTGEIMITGSIDLPRSLGATGQHPNLFDSSEMDRMLDQLDEGGHHNDVAPVSASRAVSTHTSTRGVMTPPRKRGASLPTVLAITAAVLAIGVLSLFVVGYAFNIY</sequence>
<dbReference type="RefSeq" id="WP_134639490.1">
    <property type="nucleotide sequence ID" value="NZ_SOHM01000007.1"/>
</dbReference>
<reference evidence="3 4" key="1">
    <citation type="submission" date="2019-03" db="EMBL/GenBank/DDBJ databases">
        <title>Genomics of glacier-inhabiting Cryobacterium strains.</title>
        <authorList>
            <person name="Liu Q."/>
            <person name="Xin Y.-H."/>
        </authorList>
    </citation>
    <scope>NUCLEOTIDE SEQUENCE [LARGE SCALE GENOMIC DNA]</scope>
    <source>
        <strain evidence="3 4">Sr59</strain>
    </source>
</reference>
<keyword evidence="2" id="KW-0472">Membrane</keyword>
<protein>
    <submittedName>
        <fullName evidence="3">Uncharacterized protein</fullName>
    </submittedName>
</protein>
<organism evidence="3 4">
    <name type="scientific">Cryobacterium lactosi</name>
    <dbReference type="NCBI Taxonomy" id="1259202"/>
    <lineage>
        <taxon>Bacteria</taxon>
        <taxon>Bacillati</taxon>
        <taxon>Actinomycetota</taxon>
        <taxon>Actinomycetes</taxon>
        <taxon>Micrococcales</taxon>
        <taxon>Microbacteriaceae</taxon>
        <taxon>Cryobacterium</taxon>
    </lineage>
</organism>
<dbReference type="AlphaFoldDB" id="A0A4R9BY68"/>
<feature type="compositionally biased region" description="Polar residues" evidence="1">
    <location>
        <begin position="293"/>
        <end position="303"/>
    </location>
</feature>
<comment type="caution">
    <text evidence="3">The sequence shown here is derived from an EMBL/GenBank/DDBJ whole genome shotgun (WGS) entry which is preliminary data.</text>
</comment>
<keyword evidence="2" id="KW-1133">Transmembrane helix</keyword>
<feature type="compositionally biased region" description="Polar residues" evidence="1">
    <location>
        <begin position="1"/>
        <end position="11"/>
    </location>
</feature>
<feature type="compositionally biased region" description="Low complexity" evidence="1">
    <location>
        <begin position="95"/>
        <end position="113"/>
    </location>
</feature>
<accession>A0A4R9BY68</accession>
<dbReference type="EMBL" id="SOHM01000007">
    <property type="protein sequence ID" value="TFD94061.1"/>
    <property type="molecule type" value="Genomic_DNA"/>
</dbReference>
<proteinExistence type="predicted"/>